<dbReference type="InterPro" id="IPR002867">
    <property type="entry name" value="IBR_dom"/>
</dbReference>
<protein>
    <recommendedName>
        <fullName evidence="4">RBR-type E3 ubiquitin transferase</fullName>
        <ecNumber evidence="4">2.3.2.31</ecNumber>
    </recommendedName>
</protein>
<evidence type="ECO:0000256" key="4">
    <source>
        <dbReference type="ARBA" id="ARBA00012251"/>
    </source>
</evidence>
<keyword evidence="8" id="KW-0863">Zinc-finger</keyword>
<dbReference type="PANTHER" id="PTHR11685">
    <property type="entry name" value="RBR FAMILY RING FINGER AND IBR DOMAIN-CONTAINING"/>
    <property type="match status" value="1"/>
</dbReference>
<dbReference type="SUPFAM" id="SSF57850">
    <property type="entry name" value="RING/U-box"/>
    <property type="match status" value="1"/>
</dbReference>
<dbReference type="Pfam" id="PF01485">
    <property type="entry name" value="IBR"/>
    <property type="match status" value="1"/>
</dbReference>
<evidence type="ECO:0000256" key="8">
    <source>
        <dbReference type="ARBA" id="ARBA00022771"/>
    </source>
</evidence>
<evidence type="ECO:0000256" key="3">
    <source>
        <dbReference type="ARBA" id="ARBA00004906"/>
    </source>
</evidence>
<organism evidence="12 13">
    <name type="scientific">Vigna mungo</name>
    <name type="common">Black gram</name>
    <name type="synonym">Phaseolus mungo</name>
    <dbReference type="NCBI Taxonomy" id="3915"/>
    <lineage>
        <taxon>Eukaryota</taxon>
        <taxon>Viridiplantae</taxon>
        <taxon>Streptophyta</taxon>
        <taxon>Embryophyta</taxon>
        <taxon>Tracheophyta</taxon>
        <taxon>Spermatophyta</taxon>
        <taxon>Magnoliopsida</taxon>
        <taxon>eudicotyledons</taxon>
        <taxon>Gunneridae</taxon>
        <taxon>Pentapetalae</taxon>
        <taxon>rosids</taxon>
        <taxon>fabids</taxon>
        <taxon>Fabales</taxon>
        <taxon>Fabaceae</taxon>
        <taxon>Papilionoideae</taxon>
        <taxon>50 kb inversion clade</taxon>
        <taxon>NPAAA clade</taxon>
        <taxon>indigoferoid/millettioid clade</taxon>
        <taxon>Phaseoleae</taxon>
        <taxon>Vigna</taxon>
    </lineage>
</organism>
<evidence type="ECO:0000313" key="12">
    <source>
        <dbReference type="EMBL" id="WVZ24319.1"/>
    </source>
</evidence>
<dbReference type="CDD" id="cd22582">
    <property type="entry name" value="BRcat_RBR_unk"/>
    <property type="match status" value="1"/>
</dbReference>
<dbReference type="Proteomes" id="UP001374535">
    <property type="component" value="Chromosome 1"/>
</dbReference>
<dbReference type="InterPro" id="IPR031127">
    <property type="entry name" value="E3_UB_ligase_RBR"/>
</dbReference>
<sequence>MQEEVIEPENCRSIIPKEVFDRWEDALCENVVLESQKFYCPFKDCSAMMIYDEGEVVTSSECPHCHRLFCAQCKVSWHAGIDCEKFQMSKAENGESLVIELAKTKNVAKNFAMSVDRLGMLDIIAE</sequence>
<evidence type="ECO:0000256" key="1">
    <source>
        <dbReference type="ARBA" id="ARBA00001798"/>
    </source>
</evidence>
<comment type="pathway">
    <text evidence="3">Protein modification; protein ubiquitination.</text>
</comment>
<keyword evidence="7" id="KW-0677">Repeat</keyword>
<reference evidence="12 13" key="1">
    <citation type="journal article" date="2023" name="Life. Sci Alliance">
        <title>Evolutionary insights into 3D genome organization and epigenetic landscape of Vigna mungo.</title>
        <authorList>
            <person name="Junaid A."/>
            <person name="Singh B."/>
            <person name="Bhatia S."/>
        </authorList>
    </citation>
    <scope>NUCLEOTIDE SEQUENCE [LARGE SCALE GENOMIC DNA]</scope>
    <source>
        <strain evidence="12">Urdbean</strain>
    </source>
</reference>
<dbReference type="AlphaFoldDB" id="A0AAQ3SDG5"/>
<accession>A0AAQ3SDG5</accession>
<dbReference type="Gene3D" id="2.20.25.20">
    <property type="match status" value="1"/>
</dbReference>
<gene>
    <name evidence="12" type="ORF">V8G54_002863</name>
</gene>
<evidence type="ECO:0000256" key="9">
    <source>
        <dbReference type="ARBA" id="ARBA00022786"/>
    </source>
</evidence>
<feature type="domain" description="RING-type" evidence="11">
    <location>
        <begin position="1"/>
        <end position="126"/>
    </location>
</feature>
<evidence type="ECO:0000259" key="11">
    <source>
        <dbReference type="PROSITE" id="PS51873"/>
    </source>
</evidence>
<keyword evidence="13" id="KW-1185">Reference proteome</keyword>
<dbReference type="PROSITE" id="PS51873">
    <property type="entry name" value="TRIAD"/>
    <property type="match status" value="1"/>
</dbReference>
<evidence type="ECO:0000256" key="6">
    <source>
        <dbReference type="ARBA" id="ARBA00022723"/>
    </source>
</evidence>
<dbReference type="GO" id="GO:0008270">
    <property type="term" value="F:zinc ion binding"/>
    <property type="evidence" value="ECO:0007669"/>
    <property type="project" value="UniProtKB-KW"/>
</dbReference>
<dbReference type="EMBL" id="CP144700">
    <property type="protein sequence ID" value="WVZ24319.1"/>
    <property type="molecule type" value="Genomic_DNA"/>
</dbReference>
<evidence type="ECO:0000313" key="13">
    <source>
        <dbReference type="Proteomes" id="UP001374535"/>
    </source>
</evidence>
<evidence type="ECO:0000256" key="5">
    <source>
        <dbReference type="ARBA" id="ARBA00022679"/>
    </source>
</evidence>
<keyword evidence="9" id="KW-0833">Ubl conjugation pathway</keyword>
<dbReference type="EC" id="2.3.2.31" evidence="4"/>
<name>A0AAQ3SDG5_VIGMU</name>
<keyword evidence="10" id="KW-0862">Zinc</keyword>
<keyword evidence="6" id="KW-0479">Metal-binding</keyword>
<evidence type="ECO:0000256" key="7">
    <source>
        <dbReference type="ARBA" id="ARBA00022737"/>
    </source>
</evidence>
<dbReference type="InterPro" id="IPR044066">
    <property type="entry name" value="TRIAD_supradom"/>
</dbReference>
<proteinExistence type="predicted"/>
<keyword evidence="5" id="KW-0808">Transferase</keyword>
<comment type="catalytic activity">
    <reaction evidence="1">
        <text>[E2 ubiquitin-conjugating enzyme]-S-ubiquitinyl-L-cysteine + [acceptor protein]-L-lysine = [E2 ubiquitin-conjugating enzyme]-L-cysteine + [acceptor protein]-N(6)-ubiquitinyl-L-lysine.</text>
        <dbReference type="EC" id="2.3.2.31"/>
    </reaction>
</comment>
<evidence type="ECO:0000256" key="10">
    <source>
        <dbReference type="ARBA" id="ARBA00022833"/>
    </source>
</evidence>
<dbReference type="GO" id="GO:0016567">
    <property type="term" value="P:protein ubiquitination"/>
    <property type="evidence" value="ECO:0007669"/>
    <property type="project" value="InterPro"/>
</dbReference>
<evidence type="ECO:0000256" key="2">
    <source>
        <dbReference type="ARBA" id="ARBA00001947"/>
    </source>
</evidence>
<comment type="cofactor">
    <cofactor evidence="2">
        <name>Zn(2+)</name>
        <dbReference type="ChEBI" id="CHEBI:29105"/>
    </cofactor>
</comment>
<dbReference type="SMART" id="SM00647">
    <property type="entry name" value="IBR"/>
    <property type="match status" value="1"/>
</dbReference>
<dbReference type="GO" id="GO:0061630">
    <property type="term" value="F:ubiquitin protein ligase activity"/>
    <property type="evidence" value="ECO:0007669"/>
    <property type="project" value="UniProtKB-EC"/>
</dbReference>